<proteinExistence type="predicted"/>
<evidence type="ECO:0008006" key="4">
    <source>
        <dbReference type="Google" id="ProtNLM"/>
    </source>
</evidence>
<keyword evidence="3" id="KW-1185">Reference proteome</keyword>
<accession>A0A8A4ZAR2</accession>
<reference evidence="2" key="1">
    <citation type="submission" date="2021-03" db="EMBL/GenBank/DDBJ databases">
        <title>Pengzhenrongella sicca gen. nov., sp. nov., a new member of suborder Micrococcineae isolated from High-Arctic tundra soil.</title>
        <authorList>
            <person name="Peng F."/>
        </authorList>
    </citation>
    <scope>NUCLEOTIDE SEQUENCE</scope>
    <source>
        <strain evidence="2">LRZ-2</strain>
    </source>
</reference>
<keyword evidence="1" id="KW-1133">Transmembrane helix</keyword>
<dbReference type="KEGG" id="psic:J4E96_11980"/>
<protein>
    <recommendedName>
        <fullName evidence="4">DUF4190 domain-containing protein</fullName>
    </recommendedName>
</protein>
<gene>
    <name evidence="2" type="ORF">J4E96_11980</name>
</gene>
<dbReference type="AlphaFoldDB" id="A0A8A4ZAR2"/>
<evidence type="ECO:0000313" key="3">
    <source>
        <dbReference type="Proteomes" id="UP000663937"/>
    </source>
</evidence>
<keyword evidence="1" id="KW-0812">Transmembrane</keyword>
<dbReference type="EMBL" id="CP071868">
    <property type="protein sequence ID" value="QTE28109.1"/>
    <property type="molecule type" value="Genomic_DNA"/>
</dbReference>
<sequence>MDEERRPPHRHDPFGERALAAGLVAIAASFVPVIGDVVAVAAAILAVALGIVGIRRYETGRATRFASAAAGIVLGAATTFVVALGLMATHLSP</sequence>
<dbReference type="RefSeq" id="WP_227422339.1">
    <property type="nucleotide sequence ID" value="NZ_CP071868.1"/>
</dbReference>
<keyword evidence="1" id="KW-0472">Membrane</keyword>
<name>A0A8A4ZAR2_9MICO</name>
<feature type="transmembrane region" description="Helical" evidence="1">
    <location>
        <begin position="65"/>
        <end position="88"/>
    </location>
</feature>
<dbReference type="Proteomes" id="UP000663937">
    <property type="component" value="Chromosome"/>
</dbReference>
<organism evidence="2 3">
    <name type="scientific">Pengzhenrongella sicca</name>
    <dbReference type="NCBI Taxonomy" id="2819238"/>
    <lineage>
        <taxon>Bacteria</taxon>
        <taxon>Bacillati</taxon>
        <taxon>Actinomycetota</taxon>
        <taxon>Actinomycetes</taxon>
        <taxon>Micrococcales</taxon>
        <taxon>Pengzhenrongella</taxon>
    </lineage>
</organism>
<feature type="transmembrane region" description="Helical" evidence="1">
    <location>
        <begin position="20"/>
        <end position="53"/>
    </location>
</feature>
<evidence type="ECO:0000313" key="2">
    <source>
        <dbReference type="EMBL" id="QTE28109.1"/>
    </source>
</evidence>
<evidence type="ECO:0000256" key="1">
    <source>
        <dbReference type="SAM" id="Phobius"/>
    </source>
</evidence>